<dbReference type="EMBL" id="BPWL01000003">
    <property type="protein sequence ID" value="GJJ08151.1"/>
    <property type="molecule type" value="Genomic_DNA"/>
</dbReference>
<dbReference type="SUPFAM" id="SSF48264">
    <property type="entry name" value="Cytochrome P450"/>
    <property type="match status" value="1"/>
</dbReference>
<dbReference type="InterPro" id="IPR002401">
    <property type="entry name" value="Cyt_P450_E_grp-I"/>
</dbReference>
<feature type="binding site" description="axial binding residue" evidence="9">
    <location>
        <position position="956"/>
    </location>
    <ligand>
        <name>heme</name>
        <dbReference type="ChEBI" id="CHEBI:30413"/>
    </ligand>
    <ligandPart>
        <name>Fe</name>
        <dbReference type="ChEBI" id="CHEBI:18248"/>
    </ligandPart>
</feature>
<evidence type="ECO:0000256" key="6">
    <source>
        <dbReference type="ARBA" id="ARBA00023002"/>
    </source>
</evidence>
<reference evidence="10" key="1">
    <citation type="submission" date="2021-10" db="EMBL/GenBank/DDBJ databases">
        <title>De novo Genome Assembly of Clathrus columnatus (Basidiomycota, Fungi) Using Illumina and Nanopore Sequence Data.</title>
        <authorList>
            <person name="Ogiso-Tanaka E."/>
            <person name="Itagaki H."/>
            <person name="Hosoya T."/>
            <person name="Hosaka K."/>
        </authorList>
    </citation>
    <scope>NUCLEOTIDE SEQUENCE</scope>
    <source>
        <strain evidence="10">MO-923</strain>
    </source>
</reference>
<organism evidence="10 11">
    <name type="scientific">Clathrus columnatus</name>
    <dbReference type="NCBI Taxonomy" id="1419009"/>
    <lineage>
        <taxon>Eukaryota</taxon>
        <taxon>Fungi</taxon>
        <taxon>Dikarya</taxon>
        <taxon>Basidiomycota</taxon>
        <taxon>Agaricomycotina</taxon>
        <taxon>Agaricomycetes</taxon>
        <taxon>Phallomycetidae</taxon>
        <taxon>Phallales</taxon>
        <taxon>Clathraceae</taxon>
        <taxon>Clathrus</taxon>
    </lineage>
</organism>
<comment type="similarity">
    <text evidence="2">Belongs to the cytochrome P450 family.</text>
</comment>
<dbReference type="PRINTS" id="PR00463">
    <property type="entry name" value="EP450I"/>
</dbReference>
<dbReference type="PRINTS" id="PR00385">
    <property type="entry name" value="P450"/>
</dbReference>
<accession>A0AAV5A6G6</accession>
<keyword evidence="5" id="KW-0378">Hydrolase</keyword>
<dbReference type="GO" id="GO:0004497">
    <property type="term" value="F:monooxygenase activity"/>
    <property type="evidence" value="ECO:0007669"/>
    <property type="project" value="UniProtKB-KW"/>
</dbReference>
<evidence type="ECO:0000256" key="9">
    <source>
        <dbReference type="PIRSR" id="PIRSR602401-1"/>
    </source>
</evidence>
<evidence type="ECO:0000256" key="3">
    <source>
        <dbReference type="ARBA" id="ARBA00022617"/>
    </source>
</evidence>
<evidence type="ECO:0000256" key="5">
    <source>
        <dbReference type="ARBA" id="ARBA00022801"/>
    </source>
</evidence>
<dbReference type="PANTHER" id="PTHR24292">
    <property type="entry name" value="CYTOCHROME P450"/>
    <property type="match status" value="1"/>
</dbReference>
<dbReference type="Pfam" id="PF00067">
    <property type="entry name" value="p450"/>
    <property type="match status" value="1"/>
</dbReference>
<keyword evidence="8" id="KW-0503">Monooxygenase</keyword>
<comment type="cofactor">
    <cofactor evidence="1 9">
        <name>heme</name>
        <dbReference type="ChEBI" id="CHEBI:30413"/>
    </cofactor>
</comment>
<evidence type="ECO:0008006" key="12">
    <source>
        <dbReference type="Google" id="ProtNLM"/>
    </source>
</evidence>
<name>A0AAV5A6G6_9AGAM</name>
<keyword evidence="11" id="KW-1185">Reference proteome</keyword>
<keyword evidence="4 9" id="KW-0479">Metal-binding</keyword>
<evidence type="ECO:0000256" key="2">
    <source>
        <dbReference type="ARBA" id="ARBA00010617"/>
    </source>
</evidence>
<evidence type="ECO:0000313" key="10">
    <source>
        <dbReference type="EMBL" id="GJJ08151.1"/>
    </source>
</evidence>
<dbReference type="AlphaFoldDB" id="A0AAV5A6G6"/>
<evidence type="ECO:0000256" key="7">
    <source>
        <dbReference type="ARBA" id="ARBA00023004"/>
    </source>
</evidence>
<keyword evidence="6" id="KW-0560">Oxidoreductase</keyword>
<dbReference type="Pfam" id="PF04185">
    <property type="entry name" value="Phosphoesterase"/>
    <property type="match status" value="1"/>
</dbReference>
<dbReference type="InterPro" id="IPR036396">
    <property type="entry name" value="Cyt_P450_sf"/>
</dbReference>
<dbReference type="GO" id="GO:0020037">
    <property type="term" value="F:heme binding"/>
    <property type="evidence" value="ECO:0007669"/>
    <property type="project" value="InterPro"/>
</dbReference>
<comment type="caution">
    <text evidence="10">The sequence shown here is derived from an EMBL/GenBank/DDBJ whole genome shotgun (WGS) entry which is preliminary data.</text>
</comment>
<dbReference type="InterPro" id="IPR007312">
    <property type="entry name" value="Phosphoesterase"/>
</dbReference>
<dbReference type="InterPro" id="IPR017850">
    <property type="entry name" value="Alkaline_phosphatase_core_sf"/>
</dbReference>
<dbReference type="CDD" id="cd16014">
    <property type="entry name" value="PLC"/>
    <property type="match status" value="1"/>
</dbReference>
<proteinExistence type="inferred from homology"/>
<evidence type="ECO:0000256" key="4">
    <source>
        <dbReference type="ARBA" id="ARBA00022723"/>
    </source>
</evidence>
<dbReference type="GO" id="GO:0005506">
    <property type="term" value="F:iron ion binding"/>
    <property type="evidence" value="ECO:0007669"/>
    <property type="project" value="InterPro"/>
</dbReference>
<sequence>MAGVRGFADPNAHVSENGKQVWFQLVDGTLSNDTEALLPFYINAAGGNLTQATQCMLAGSNGFTANHAALAQGDNNLWAIANTPYSWGYFLRQDIPTHFALAEGWTVADMYAQAAIATTHPNRAFWVSGSINVPGGPQQLDQGGVAIDNNETPGCEAPNLDCYPYSWKTTAEFYEEAGVSWQLYQGTDNFGDNPFAWFEQFQNAPANSTLAERAFAVLGLQAFYDAAANGTLPQISYIIGPGGLSEHPPWSPSDGAWLHQQVVNAVINSPKYSSTVLMVSYDETGGWGDHVIPITAPKDTPGEWMTNPFNTSQTVFAGPGFRLPFYVVSPWTRGGHVFTAHSDHSSQIMFIEEWLASKGKNVVTDQLNPWRREHMSNLLQMFDFEHPDMSIPDLPVPTPPAIGPQGQFLGDVECQTIFPNPQPPVPYGQQTRQNSLTIETGFKSVRGSLTEGRFLVFESGNSALSLDTRNRQLTLGGAVPEHDTPLNRFVLHATANPPATTFNLQFFETINGQTNFIGSNLKATTSMDDAAVFDITDLGNSKGYTIQEVSSGQFLTISGNGKSLALGRQATPFNNSHMGSNNAAKRHPDLVDRALPPIPGHIALGHGWEWIWKHRLFSSRGNEDVVNFEVLTRRNQFLKFREIYQAVRTFGDNLITVEKDAWKRHRKVIAPSFSESTYKVTWDEAIKVMSGLFNEKWGKDTEYIIVKHMPDLTSLITLKTISAAGKIRNILAHEATNVIELYMKEMIAERRNKQEERHDLFNALLVSNEENWDNMNDKFTDEELICWYSFVLGRKGSSCLTDVLLANMFAFLLAGHETLSHTISYTLGLLALHEEEQEKIYKQITENLHTDEIPGYEKLNSFTYVLAVLYESLRLFPMVTMLVREIADDVTFSKQKSDGTIEQVPVTKDNLVILDIAALHYNPKYWTDPEKFDPTRFLGNYNKDAYLPFSGGMRACIGRRFAEVEGIAILVMLLSRYKVELKDPGKYAGLDVLERRAKLLKSEPRITTTVQEARKMK</sequence>
<dbReference type="PANTHER" id="PTHR24292:SF102">
    <property type="entry name" value="CYTOCHROME P450 FAMILY-RELATED"/>
    <property type="match status" value="1"/>
</dbReference>
<evidence type="ECO:0000256" key="8">
    <source>
        <dbReference type="ARBA" id="ARBA00023033"/>
    </source>
</evidence>
<gene>
    <name evidence="10" type="ORF">Clacol_002359</name>
</gene>
<dbReference type="Proteomes" id="UP001050691">
    <property type="component" value="Unassembled WGS sequence"/>
</dbReference>
<dbReference type="Gene3D" id="3.40.720.10">
    <property type="entry name" value="Alkaline Phosphatase, subunit A"/>
    <property type="match status" value="1"/>
</dbReference>
<keyword evidence="3 9" id="KW-0349">Heme</keyword>
<dbReference type="PROSITE" id="PS00086">
    <property type="entry name" value="CYTOCHROME_P450"/>
    <property type="match status" value="1"/>
</dbReference>
<protein>
    <recommendedName>
        <fullName evidence="12">Non-hemolytic phospholipase C</fullName>
    </recommendedName>
</protein>
<dbReference type="InterPro" id="IPR001128">
    <property type="entry name" value="Cyt_P450"/>
</dbReference>
<dbReference type="Gene3D" id="1.10.630.10">
    <property type="entry name" value="Cytochrome P450"/>
    <property type="match status" value="2"/>
</dbReference>
<keyword evidence="7 9" id="KW-0408">Iron</keyword>
<dbReference type="InterPro" id="IPR050476">
    <property type="entry name" value="Insect_CytP450_Detox"/>
</dbReference>
<evidence type="ECO:0000256" key="1">
    <source>
        <dbReference type="ARBA" id="ARBA00001971"/>
    </source>
</evidence>
<dbReference type="GO" id="GO:0016705">
    <property type="term" value="F:oxidoreductase activity, acting on paired donors, with incorporation or reduction of molecular oxygen"/>
    <property type="evidence" value="ECO:0007669"/>
    <property type="project" value="InterPro"/>
</dbReference>
<dbReference type="InterPro" id="IPR017972">
    <property type="entry name" value="Cyt_P450_CS"/>
</dbReference>
<evidence type="ECO:0000313" key="11">
    <source>
        <dbReference type="Proteomes" id="UP001050691"/>
    </source>
</evidence>
<dbReference type="GO" id="GO:0016788">
    <property type="term" value="F:hydrolase activity, acting on ester bonds"/>
    <property type="evidence" value="ECO:0007669"/>
    <property type="project" value="InterPro"/>
</dbReference>